<protein>
    <submittedName>
        <fullName evidence="1">Uncharacterized protein</fullName>
    </submittedName>
</protein>
<dbReference type="Gene3D" id="1.25.40.10">
    <property type="entry name" value="Tetratricopeptide repeat domain"/>
    <property type="match status" value="1"/>
</dbReference>
<dbReference type="EMBL" id="JARQWQ010000058">
    <property type="protein sequence ID" value="KAK2556008.1"/>
    <property type="molecule type" value="Genomic_DNA"/>
</dbReference>
<keyword evidence="2" id="KW-1185">Reference proteome</keyword>
<comment type="caution">
    <text evidence="1">The sequence shown here is derived from an EMBL/GenBank/DDBJ whole genome shotgun (WGS) entry which is preliminary data.</text>
</comment>
<dbReference type="InterPro" id="IPR011990">
    <property type="entry name" value="TPR-like_helical_dom_sf"/>
</dbReference>
<dbReference type="Proteomes" id="UP001249851">
    <property type="component" value="Unassembled WGS sequence"/>
</dbReference>
<sequence length="220" mass="25168">MDLNQVTMTAQMAMENRDFPKALHFLSMALAHLAQVASPVASVFLLVQRAECFWQMGEFQASVTDMEQAIRAGLAREFKNSQEEIWKWTDHGFSLYEKRDYYLAERCVNIAFYFRDDPLVQTFLCRALIRFELKHESEARKDIAVIKRFDSRLAENSPGKTGVQDLCAHYCPPKDELLVTFIACHLSELGSLIDQPGIMQRISAADLRSDSALHGRTIWS</sequence>
<evidence type="ECO:0000313" key="2">
    <source>
        <dbReference type="Proteomes" id="UP001249851"/>
    </source>
</evidence>
<reference evidence="1" key="1">
    <citation type="journal article" date="2023" name="G3 (Bethesda)">
        <title>Whole genome assembly and annotation of the endangered Caribbean coral Acropora cervicornis.</title>
        <authorList>
            <person name="Selwyn J.D."/>
            <person name="Vollmer S.V."/>
        </authorList>
    </citation>
    <scope>NUCLEOTIDE SEQUENCE</scope>
    <source>
        <strain evidence="1">K2</strain>
    </source>
</reference>
<accession>A0AAD9UZV0</accession>
<reference evidence="1" key="2">
    <citation type="journal article" date="2023" name="Science">
        <title>Genomic signatures of disease resistance in endangered staghorn corals.</title>
        <authorList>
            <person name="Vollmer S.V."/>
            <person name="Selwyn J.D."/>
            <person name="Despard B.A."/>
            <person name="Roesel C.L."/>
        </authorList>
    </citation>
    <scope>NUCLEOTIDE SEQUENCE</scope>
    <source>
        <strain evidence="1">K2</strain>
    </source>
</reference>
<name>A0AAD9UZV0_ACRCE</name>
<evidence type="ECO:0000313" key="1">
    <source>
        <dbReference type="EMBL" id="KAK2556008.1"/>
    </source>
</evidence>
<gene>
    <name evidence="1" type="ORF">P5673_021998</name>
</gene>
<organism evidence="1 2">
    <name type="scientific">Acropora cervicornis</name>
    <name type="common">Staghorn coral</name>
    <dbReference type="NCBI Taxonomy" id="6130"/>
    <lineage>
        <taxon>Eukaryota</taxon>
        <taxon>Metazoa</taxon>
        <taxon>Cnidaria</taxon>
        <taxon>Anthozoa</taxon>
        <taxon>Hexacorallia</taxon>
        <taxon>Scleractinia</taxon>
        <taxon>Astrocoeniina</taxon>
        <taxon>Acroporidae</taxon>
        <taxon>Acropora</taxon>
    </lineage>
</organism>
<dbReference type="SUPFAM" id="SSF48452">
    <property type="entry name" value="TPR-like"/>
    <property type="match status" value="1"/>
</dbReference>
<dbReference type="AlphaFoldDB" id="A0AAD9UZV0"/>
<proteinExistence type="predicted"/>